<accession>F2JKR7</accession>
<keyword evidence="5 8" id="KW-0812">Transmembrane</keyword>
<keyword evidence="4" id="KW-1003">Cell membrane</keyword>
<dbReference type="eggNOG" id="COG1055">
    <property type="taxonomic scope" value="Bacteria"/>
</dbReference>
<dbReference type="RefSeq" id="WP_013656618.1">
    <property type="nucleotide sequence ID" value="NC_015275.1"/>
</dbReference>
<feature type="transmembrane region" description="Helical" evidence="8">
    <location>
        <begin position="304"/>
        <end position="327"/>
    </location>
</feature>
<evidence type="ECO:0000256" key="6">
    <source>
        <dbReference type="ARBA" id="ARBA00022989"/>
    </source>
</evidence>
<dbReference type="PRINTS" id="PR00758">
    <property type="entry name" value="ARSENICPUMP"/>
</dbReference>
<dbReference type="InterPro" id="IPR000802">
    <property type="entry name" value="Arsenical_pump_ArsB"/>
</dbReference>
<dbReference type="InterPro" id="IPR004680">
    <property type="entry name" value="Cit_transptr-like_dom"/>
</dbReference>
<dbReference type="PANTHER" id="PTHR43568:SF1">
    <property type="entry name" value="P PROTEIN"/>
    <property type="match status" value="1"/>
</dbReference>
<feature type="transmembrane region" description="Helical" evidence="8">
    <location>
        <begin position="397"/>
        <end position="421"/>
    </location>
</feature>
<keyword evidence="11" id="KW-1185">Reference proteome</keyword>
<feature type="transmembrane region" description="Helical" evidence="8">
    <location>
        <begin position="334"/>
        <end position="352"/>
    </location>
</feature>
<dbReference type="CDD" id="cd01116">
    <property type="entry name" value="P_permease"/>
    <property type="match status" value="1"/>
</dbReference>
<evidence type="ECO:0000256" key="2">
    <source>
        <dbReference type="ARBA" id="ARBA00009843"/>
    </source>
</evidence>
<evidence type="ECO:0000313" key="11">
    <source>
        <dbReference type="Proteomes" id="UP000008467"/>
    </source>
</evidence>
<protein>
    <submittedName>
        <fullName evidence="10">Citrate transporter</fullName>
    </submittedName>
</protein>
<evidence type="ECO:0000256" key="4">
    <source>
        <dbReference type="ARBA" id="ARBA00022475"/>
    </source>
</evidence>
<dbReference type="HOGENOM" id="CLU_011920_4_0_9"/>
<gene>
    <name evidence="10" type="ordered locus">Clole_1595</name>
</gene>
<dbReference type="GO" id="GO:0015105">
    <property type="term" value="F:arsenite transmembrane transporter activity"/>
    <property type="evidence" value="ECO:0007669"/>
    <property type="project" value="InterPro"/>
</dbReference>
<feature type="domain" description="Citrate transporter-like" evidence="9">
    <location>
        <begin position="16"/>
        <end position="364"/>
    </location>
</feature>
<sequence>MNASILIASLIFIIVILCIMSEKVNRTLAAMGGAMAMVLTGILPADAVSSTIDFNTIGVLIGMMLVVSTIKNSGLFEYLAIYTAKLVKGDAWKILIGFAIITAILSAILDNVTTVLLIGPMTLVITQILKINPIPFLVTEIIASNIGGTSTLIGDPPNIMIGSAAGLGFLDFVVNLGPIIIVILVITLALLYFIYRKQLVVQKEQKEEIMALDEKKAITNHPLLVKSIIVIFLILLGFIFHENIGISSSIVALTGATLILLISGQDIEEIFSSIEWPTIAFFAGLFVLVGGLEAVGIIENIANYLLRITAGHPTLTVISLLWLSAIVSGFLDNIPFVATLIPLVLTMGKGGVNTWPLWWAISLGACLGGNGTLIGASANLVLANIGARNGHKISFKYYLKIGFPLMIVSIVVSTLYLLIFYV</sequence>
<evidence type="ECO:0000313" key="10">
    <source>
        <dbReference type="EMBL" id="ADZ83320.1"/>
    </source>
</evidence>
<feature type="transmembrane region" description="Helical" evidence="8">
    <location>
        <begin position="91"/>
        <end position="109"/>
    </location>
</feature>
<feature type="transmembrane region" description="Helical" evidence="8">
    <location>
        <begin position="223"/>
        <end position="240"/>
    </location>
</feature>
<feature type="transmembrane region" description="Helical" evidence="8">
    <location>
        <begin position="358"/>
        <end position="385"/>
    </location>
</feature>
<dbReference type="PANTHER" id="PTHR43568">
    <property type="entry name" value="P PROTEIN"/>
    <property type="match status" value="1"/>
</dbReference>
<name>F2JKR7_CELLD</name>
<keyword evidence="6 8" id="KW-1133">Transmembrane helix</keyword>
<dbReference type="AlphaFoldDB" id="F2JKR7"/>
<dbReference type="KEGG" id="cle:Clole_1595"/>
<evidence type="ECO:0000256" key="1">
    <source>
        <dbReference type="ARBA" id="ARBA00004651"/>
    </source>
</evidence>
<comment type="subcellular location">
    <subcellularLocation>
        <location evidence="1">Cell membrane</location>
        <topology evidence="1">Multi-pass membrane protein</topology>
    </subcellularLocation>
</comment>
<dbReference type="InterPro" id="IPR051475">
    <property type="entry name" value="Diverse_Ion_Transporter"/>
</dbReference>
<dbReference type="Pfam" id="PF03600">
    <property type="entry name" value="CitMHS"/>
    <property type="match status" value="1"/>
</dbReference>
<feature type="transmembrane region" description="Helical" evidence="8">
    <location>
        <begin position="57"/>
        <end position="79"/>
    </location>
</feature>
<evidence type="ECO:0000256" key="8">
    <source>
        <dbReference type="SAM" id="Phobius"/>
    </source>
</evidence>
<feature type="transmembrane region" description="Helical" evidence="8">
    <location>
        <begin position="28"/>
        <end position="45"/>
    </location>
</feature>
<evidence type="ECO:0000259" key="9">
    <source>
        <dbReference type="Pfam" id="PF03600"/>
    </source>
</evidence>
<keyword evidence="7 8" id="KW-0472">Membrane</keyword>
<reference evidence="10 11" key="1">
    <citation type="journal article" date="2011" name="J. Bacteriol.">
        <title>Complete genome sequence of the cellulose-degrading bacterium Cellulosilyticum lentocellum.</title>
        <authorList>
            <consortium name="US DOE Joint Genome Institute"/>
            <person name="Miller D.A."/>
            <person name="Suen G."/>
            <person name="Bruce D."/>
            <person name="Copeland A."/>
            <person name="Cheng J.F."/>
            <person name="Detter C."/>
            <person name="Goodwin L.A."/>
            <person name="Han C.S."/>
            <person name="Hauser L.J."/>
            <person name="Land M.L."/>
            <person name="Lapidus A."/>
            <person name="Lucas S."/>
            <person name="Meincke L."/>
            <person name="Pitluck S."/>
            <person name="Tapia R."/>
            <person name="Teshima H."/>
            <person name="Woyke T."/>
            <person name="Fox B.G."/>
            <person name="Angert E.R."/>
            <person name="Currie C.R."/>
        </authorList>
    </citation>
    <scope>NUCLEOTIDE SEQUENCE [LARGE SCALE GENOMIC DNA]</scope>
    <source>
        <strain evidence="11">ATCC 49066 / DSM 5427 / NCIMB 11756 / RHM5</strain>
    </source>
</reference>
<dbReference type="EMBL" id="CP002582">
    <property type="protein sequence ID" value="ADZ83320.1"/>
    <property type="molecule type" value="Genomic_DNA"/>
</dbReference>
<feature type="transmembrane region" description="Helical" evidence="8">
    <location>
        <begin position="172"/>
        <end position="195"/>
    </location>
</feature>
<dbReference type="Proteomes" id="UP000008467">
    <property type="component" value="Chromosome"/>
</dbReference>
<dbReference type="GO" id="GO:0005886">
    <property type="term" value="C:plasma membrane"/>
    <property type="evidence" value="ECO:0007669"/>
    <property type="project" value="UniProtKB-SubCell"/>
</dbReference>
<evidence type="ECO:0000256" key="3">
    <source>
        <dbReference type="ARBA" id="ARBA00022448"/>
    </source>
</evidence>
<feature type="transmembrane region" description="Helical" evidence="8">
    <location>
        <begin position="6"/>
        <end position="21"/>
    </location>
</feature>
<dbReference type="STRING" id="642492.Clole_1595"/>
<evidence type="ECO:0000256" key="7">
    <source>
        <dbReference type="ARBA" id="ARBA00023136"/>
    </source>
</evidence>
<evidence type="ECO:0000256" key="5">
    <source>
        <dbReference type="ARBA" id="ARBA00022692"/>
    </source>
</evidence>
<comment type="similarity">
    <text evidence="2">Belongs to the CitM (TC 2.A.11) transporter family.</text>
</comment>
<keyword evidence="3" id="KW-0813">Transport</keyword>
<feature type="transmembrane region" description="Helical" evidence="8">
    <location>
        <begin position="276"/>
        <end position="298"/>
    </location>
</feature>
<feature type="transmembrane region" description="Helical" evidence="8">
    <location>
        <begin position="246"/>
        <end position="264"/>
    </location>
</feature>
<organism evidence="10 11">
    <name type="scientific">Cellulosilyticum lentocellum (strain ATCC 49066 / DSM 5427 / NCIMB 11756 / RHM5)</name>
    <name type="common">Clostridium lentocellum</name>
    <dbReference type="NCBI Taxonomy" id="642492"/>
    <lineage>
        <taxon>Bacteria</taxon>
        <taxon>Bacillati</taxon>
        <taxon>Bacillota</taxon>
        <taxon>Clostridia</taxon>
        <taxon>Lachnospirales</taxon>
        <taxon>Cellulosilyticaceae</taxon>
        <taxon>Cellulosilyticum</taxon>
    </lineage>
</organism>
<proteinExistence type="inferred from homology"/>